<keyword evidence="12" id="KW-0285">Flavoprotein</keyword>
<dbReference type="GO" id="GO:0043197">
    <property type="term" value="C:dendritic spine"/>
    <property type="evidence" value="ECO:0007669"/>
    <property type="project" value="UniProtKB-SubCell"/>
</dbReference>
<protein>
    <recommendedName>
        <fullName evidence="29">Nitric oxide synthase 1</fullName>
        <ecNumber evidence="8">1.14.13.39</ecNumber>
    </recommendedName>
    <alternativeName>
        <fullName evidence="24">Constitutive NOS</fullName>
    </alternativeName>
    <alternativeName>
        <fullName evidence="36">EC-NOS</fullName>
    </alternativeName>
    <alternativeName>
        <fullName evidence="26">NC-NOS</fullName>
    </alternativeName>
    <alternativeName>
        <fullName evidence="25">NOS type I</fullName>
    </alternativeName>
    <alternativeName>
        <fullName evidence="34">NOS type III</fullName>
    </alternativeName>
    <alternativeName>
        <fullName evidence="27">Neuronal NOS</fullName>
    </alternativeName>
    <alternativeName>
        <fullName evidence="33">Nitric oxide synthase 3</fullName>
    </alternativeName>
    <alternativeName>
        <fullName evidence="30">Nitric oxide synthase, brain</fullName>
    </alternativeName>
    <alternativeName>
        <fullName evidence="35">Nitric oxide synthase, endothelial</fullName>
    </alternativeName>
    <alternativeName>
        <fullName evidence="28">Peptidyl-cysteine S-nitrosylase NOS1</fullName>
    </alternativeName>
</protein>
<evidence type="ECO:0000256" key="7">
    <source>
        <dbReference type="ARBA" id="ARBA00006267"/>
    </source>
</evidence>
<dbReference type="GO" id="GO:0050660">
    <property type="term" value="F:flavin adenine dinucleotide binding"/>
    <property type="evidence" value="ECO:0007669"/>
    <property type="project" value="InterPro"/>
</dbReference>
<dbReference type="InterPro" id="IPR008254">
    <property type="entry name" value="Flavodoxin/NO_synth"/>
</dbReference>
<dbReference type="GO" id="GO:0004517">
    <property type="term" value="F:nitric-oxide synthase activity"/>
    <property type="evidence" value="ECO:0007669"/>
    <property type="project" value="UniProtKB-EC"/>
</dbReference>
<dbReference type="Gene3D" id="3.40.50.360">
    <property type="match status" value="1"/>
</dbReference>
<dbReference type="PRINTS" id="PR00369">
    <property type="entry name" value="FLAVODOXIN"/>
</dbReference>
<dbReference type="Gene3D" id="3.40.50.80">
    <property type="entry name" value="Nucleotide-binding domain of ferredoxin-NADP reductase (FNR) module"/>
    <property type="match status" value="1"/>
</dbReference>
<evidence type="ECO:0000259" key="39">
    <source>
        <dbReference type="PROSITE" id="PS50106"/>
    </source>
</evidence>
<evidence type="ECO:0000256" key="5">
    <source>
        <dbReference type="ARBA" id="ARBA00004468"/>
    </source>
</evidence>
<name>A0A6P4YQ11_BRABE</name>
<dbReference type="RefSeq" id="XP_019631555.1">
    <property type="nucleotide sequence ID" value="XM_019775996.1"/>
</dbReference>
<keyword evidence="18" id="KW-0112">Calmodulin-binding</keyword>
<dbReference type="Pfam" id="PF00667">
    <property type="entry name" value="FAD_binding_1"/>
    <property type="match status" value="1"/>
</dbReference>
<dbReference type="PANTHER" id="PTHR43410">
    <property type="entry name" value="NITRIC OXIDE SYNTHASE OXYGENASE"/>
    <property type="match status" value="1"/>
</dbReference>
<dbReference type="PROSITE" id="PS50106">
    <property type="entry name" value="PDZ"/>
    <property type="match status" value="1"/>
</dbReference>
<dbReference type="Gene3D" id="3.90.340.10">
    <property type="entry name" value="Nitric Oxide Synthase, Chain A, domain 1"/>
    <property type="match status" value="1"/>
</dbReference>
<keyword evidence="11 37" id="KW-0349">Heme</keyword>
<dbReference type="PROSITE" id="PS51384">
    <property type="entry name" value="FAD_FR"/>
    <property type="match status" value="1"/>
</dbReference>
<dbReference type="GO" id="GO:0012505">
    <property type="term" value="C:endomembrane system"/>
    <property type="evidence" value="ECO:0007669"/>
    <property type="project" value="UniProtKB-ARBA"/>
</dbReference>
<evidence type="ECO:0000256" key="36">
    <source>
        <dbReference type="ARBA" id="ARBA00049818"/>
    </source>
</evidence>
<dbReference type="GO" id="GO:0020037">
    <property type="term" value="F:heme binding"/>
    <property type="evidence" value="ECO:0007669"/>
    <property type="project" value="InterPro"/>
</dbReference>
<keyword evidence="16" id="KW-0832">Ubl conjugation</keyword>
<dbReference type="EC" id="1.14.13.39" evidence="8"/>
<dbReference type="PROSITE" id="PS50902">
    <property type="entry name" value="FLAVODOXIN_LIKE"/>
    <property type="match status" value="1"/>
</dbReference>
<dbReference type="Pfam" id="PF00595">
    <property type="entry name" value="PDZ"/>
    <property type="match status" value="1"/>
</dbReference>
<dbReference type="PANTHER" id="PTHR43410:SF1">
    <property type="entry name" value="NITRIC OXIDE SYNTHASE"/>
    <property type="match status" value="1"/>
</dbReference>
<evidence type="ECO:0000313" key="43">
    <source>
        <dbReference type="RefSeq" id="XP_019631555.1"/>
    </source>
</evidence>
<evidence type="ECO:0000256" key="35">
    <source>
        <dbReference type="ARBA" id="ARBA00049814"/>
    </source>
</evidence>
<evidence type="ECO:0000256" key="23">
    <source>
        <dbReference type="ARBA" id="ARBA00023273"/>
    </source>
</evidence>
<dbReference type="PROSITE" id="PS60001">
    <property type="entry name" value="NOS"/>
    <property type="match status" value="1"/>
</dbReference>
<evidence type="ECO:0000313" key="42">
    <source>
        <dbReference type="Proteomes" id="UP000515135"/>
    </source>
</evidence>
<dbReference type="InterPro" id="IPR001709">
    <property type="entry name" value="Flavoprot_Pyr_Nucl_cyt_Rdtase"/>
</dbReference>
<dbReference type="Pfam" id="PF02898">
    <property type="entry name" value="NO_synthase"/>
    <property type="match status" value="1"/>
</dbReference>
<dbReference type="GO" id="GO:0042383">
    <property type="term" value="C:sarcolemma"/>
    <property type="evidence" value="ECO:0007669"/>
    <property type="project" value="UniProtKB-SubCell"/>
</dbReference>
<evidence type="ECO:0000256" key="30">
    <source>
        <dbReference type="ARBA" id="ARBA00035474"/>
    </source>
</evidence>
<evidence type="ECO:0000256" key="10">
    <source>
        <dbReference type="ARBA" id="ARBA00022553"/>
    </source>
</evidence>
<dbReference type="GO" id="GO:0006809">
    <property type="term" value="P:nitric oxide biosynthetic process"/>
    <property type="evidence" value="ECO:0007669"/>
    <property type="project" value="InterPro"/>
</dbReference>
<evidence type="ECO:0000256" key="12">
    <source>
        <dbReference type="ARBA" id="ARBA00022630"/>
    </source>
</evidence>
<dbReference type="CDD" id="cd00795">
    <property type="entry name" value="NOS_oxygenase_euk"/>
    <property type="match status" value="1"/>
</dbReference>
<dbReference type="SMART" id="SM00228">
    <property type="entry name" value="PDZ"/>
    <property type="match status" value="1"/>
</dbReference>
<dbReference type="InterPro" id="IPR003097">
    <property type="entry name" value="CysJ-like_FAD-binding"/>
</dbReference>
<evidence type="ECO:0000256" key="38">
    <source>
        <dbReference type="SAM" id="MobiDB-lite"/>
    </source>
</evidence>
<comment type="cofactor">
    <cofactor evidence="4">
        <name>FAD</name>
        <dbReference type="ChEBI" id="CHEBI:57692"/>
    </cofactor>
</comment>
<evidence type="ECO:0000256" key="9">
    <source>
        <dbReference type="ARBA" id="ARBA00022475"/>
    </source>
</evidence>
<comment type="subcellular location">
    <subcellularLocation>
        <location evidence="5">Cell membrane</location>
        <location evidence="5">Sarcolemma</location>
        <topology evidence="5">Peripheral membrane protein</topology>
    </subcellularLocation>
    <subcellularLocation>
        <location evidence="6">Cell projection</location>
        <location evidence="6">Dendritic spine</location>
    </subcellularLocation>
</comment>
<evidence type="ECO:0000256" key="22">
    <source>
        <dbReference type="ARBA" id="ARBA00023136"/>
    </source>
</evidence>
<dbReference type="Gene3D" id="3.90.440.10">
    <property type="entry name" value="Nitric Oxide Synthase,Heme Domain,Chain A domain 2"/>
    <property type="match status" value="1"/>
</dbReference>
<proteinExistence type="inferred from homology"/>
<dbReference type="InterPro" id="IPR001478">
    <property type="entry name" value="PDZ"/>
</dbReference>
<reference evidence="43" key="1">
    <citation type="submission" date="2025-08" db="UniProtKB">
        <authorList>
            <consortium name="RefSeq"/>
        </authorList>
    </citation>
    <scope>IDENTIFICATION</scope>
    <source>
        <tissue evidence="43">Gonad</tissue>
    </source>
</reference>
<keyword evidence="17" id="KW-0521">NADP</keyword>
<evidence type="ECO:0000256" key="29">
    <source>
        <dbReference type="ARBA" id="ARBA00035211"/>
    </source>
</evidence>
<evidence type="ECO:0000256" key="20">
    <source>
        <dbReference type="ARBA" id="ARBA00023004"/>
    </source>
</evidence>
<keyword evidence="15" id="KW-0274">FAD</keyword>
<dbReference type="InterPro" id="IPR036119">
    <property type="entry name" value="NOS_N_sf"/>
</dbReference>
<keyword evidence="21" id="KW-0770">Synapse</keyword>
<evidence type="ECO:0000256" key="16">
    <source>
        <dbReference type="ARBA" id="ARBA00022843"/>
    </source>
</evidence>
<evidence type="ECO:0000256" key="6">
    <source>
        <dbReference type="ARBA" id="ARBA00004552"/>
    </source>
</evidence>
<evidence type="ECO:0000256" key="17">
    <source>
        <dbReference type="ARBA" id="ARBA00022857"/>
    </source>
</evidence>
<evidence type="ECO:0000256" key="15">
    <source>
        <dbReference type="ARBA" id="ARBA00022827"/>
    </source>
</evidence>
<dbReference type="GO" id="GO:0005516">
    <property type="term" value="F:calmodulin binding"/>
    <property type="evidence" value="ECO:0007669"/>
    <property type="project" value="UniProtKB-KW"/>
</dbReference>
<dbReference type="SUPFAM" id="SSF52218">
    <property type="entry name" value="Flavoproteins"/>
    <property type="match status" value="1"/>
</dbReference>
<evidence type="ECO:0000256" key="2">
    <source>
        <dbReference type="ARBA" id="ARBA00001950"/>
    </source>
</evidence>
<evidence type="ECO:0000259" key="40">
    <source>
        <dbReference type="PROSITE" id="PS50902"/>
    </source>
</evidence>
<dbReference type="FunFam" id="2.30.42.10:FF:000069">
    <property type="entry name" value="Nitric oxide synthase"/>
    <property type="match status" value="1"/>
</dbReference>
<gene>
    <name evidence="43" type="primary">LOC109475091</name>
</gene>
<dbReference type="InterPro" id="IPR029039">
    <property type="entry name" value="Flavoprotein-like_sf"/>
</dbReference>
<comment type="subunit">
    <text evidence="32">Homodimer. Interacts with NOSIP and NOSTRIN. Interacts with HSP90AB1. Forms a complex with ASL, ASS1 and SLC7A1; the complex regulates cell-autonomous L-arginine synthesis and citrulline recycling while channeling extracellular L-arginine to nitric oxide synthesis pathway.</text>
</comment>
<comment type="catalytic activity">
    <reaction evidence="31">
        <text>2 L-arginine + 3 NADPH + 4 O2 + H(+) = 2 L-citrulline + 2 nitric oxide + 3 NADP(+) + 4 H2O</text>
        <dbReference type="Rhea" id="RHEA:19897"/>
        <dbReference type="ChEBI" id="CHEBI:15377"/>
        <dbReference type="ChEBI" id="CHEBI:15378"/>
        <dbReference type="ChEBI" id="CHEBI:15379"/>
        <dbReference type="ChEBI" id="CHEBI:16480"/>
        <dbReference type="ChEBI" id="CHEBI:32682"/>
        <dbReference type="ChEBI" id="CHEBI:57743"/>
        <dbReference type="ChEBI" id="CHEBI:57783"/>
        <dbReference type="ChEBI" id="CHEBI:58349"/>
        <dbReference type="EC" id="1.14.13.39"/>
    </reaction>
    <physiologicalReaction direction="left-to-right" evidence="31">
        <dbReference type="Rhea" id="RHEA:19898"/>
    </physiologicalReaction>
</comment>
<keyword evidence="19" id="KW-0560">Oxidoreductase</keyword>
<dbReference type="InterPro" id="IPR017927">
    <property type="entry name" value="FAD-bd_FR_type"/>
</dbReference>
<keyword evidence="22" id="KW-0472">Membrane</keyword>
<feature type="compositionally biased region" description="Polar residues" evidence="38">
    <location>
        <begin position="246"/>
        <end position="255"/>
    </location>
</feature>
<dbReference type="Pfam" id="PF00258">
    <property type="entry name" value="Flavodoxin_1"/>
    <property type="match status" value="1"/>
</dbReference>
<dbReference type="InterPro" id="IPR023173">
    <property type="entry name" value="NADPH_Cyt_P450_Rdtase_alpha"/>
</dbReference>
<dbReference type="GeneID" id="109475091"/>
<dbReference type="FunFam" id="1.20.990.10:FF:000002">
    <property type="entry name" value="Nitric oxide synthase"/>
    <property type="match status" value="1"/>
</dbReference>
<dbReference type="GO" id="GO:0050661">
    <property type="term" value="F:NADP binding"/>
    <property type="evidence" value="ECO:0007669"/>
    <property type="project" value="InterPro"/>
</dbReference>
<dbReference type="CDD" id="cd06708">
    <property type="entry name" value="PDZ_nNOS-like"/>
    <property type="match status" value="1"/>
</dbReference>
<evidence type="ECO:0000256" key="24">
    <source>
        <dbReference type="ARBA" id="ARBA00029794"/>
    </source>
</evidence>
<evidence type="ECO:0000256" key="37">
    <source>
        <dbReference type="PIRSR" id="PIRSR000333-1"/>
    </source>
</evidence>
<dbReference type="GO" id="GO:0010959">
    <property type="term" value="P:regulation of metal ion transport"/>
    <property type="evidence" value="ECO:0007669"/>
    <property type="project" value="UniProtKB-ARBA"/>
</dbReference>
<evidence type="ECO:0000256" key="26">
    <source>
        <dbReference type="ARBA" id="ARBA00031302"/>
    </source>
</evidence>
<keyword evidence="10" id="KW-0597">Phosphoprotein</keyword>
<dbReference type="Gene3D" id="1.20.990.10">
    <property type="entry name" value="NADPH-cytochrome p450 Reductase, Chain A, domain 3"/>
    <property type="match status" value="1"/>
</dbReference>
<dbReference type="PRINTS" id="PR00371">
    <property type="entry name" value="FPNCR"/>
</dbReference>
<evidence type="ECO:0000256" key="18">
    <source>
        <dbReference type="ARBA" id="ARBA00022860"/>
    </source>
</evidence>
<dbReference type="GO" id="GO:0003008">
    <property type="term" value="P:system process"/>
    <property type="evidence" value="ECO:0007669"/>
    <property type="project" value="UniProtKB-ARBA"/>
</dbReference>
<feature type="domain" description="Flavodoxin-like" evidence="40">
    <location>
        <begin position="725"/>
        <end position="911"/>
    </location>
</feature>
<dbReference type="InterPro" id="IPR044940">
    <property type="entry name" value="NOS_dom_2"/>
</dbReference>
<dbReference type="InterPro" id="IPR017938">
    <property type="entry name" value="Riboflavin_synthase-like_b-brl"/>
</dbReference>
<dbReference type="GO" id="GO:0043271">
    <property type="term" value="P:negative regulation of monoatomic ion transport"/>
    <property type="evidence" value="ECO:0007669"/>
    <property type="project" value="UniProtKB-ARBA"/>
</dbReference>
<dbReference type="Pfam" id="PF00175">
    <property type="entry name" value="NAD_binding_1"/>
    <property type="match status" value="1"/>
</dbReference>
<dbReference type="SUPFAM" id="SSF50156">
    <property type="entry name" value="PDZ domain-like"/>
    <property type="match status" value="1"/>
</dbReference>
<sequence length="1483" mass="165091">MEIRPNVIAVKLMKREGDGLGFLVKQRSCNPPVIVSDVVRGGAADQSGLIQVGDLILSVNGTSLETLPYSDALQVLRAVEVGKPTEIILRGPEGFATKLETTFTGTGIPKTVRITTAESPLRSLALSPARRLIKRITGNSHVKSIDHINAEALKEKETVSNGPLCTENNDRTMETPKSCSSVAVQTSPKETTAKAEVNGQCNGNATMAAKLDKTKLTLDTISAAVKRESVNGGNELGRPTEEGPSSRRNSTTMSPSAKPRFARMKNWLNDKQMTDTLHNKGTPMNPCSGTKCLGSLMRPNAAVQAKSTRPAGEVRPKEEVLEHAKEFLDEFFASIKRANTQAHKQRWAEAKSQIEEKGWYELTQMELTYGAKLGWRNAPRCVGRIQWSKLQVFDARYVTTARGMYEAICNHIKYATNKGNLRSAITIFPARTDGKHDFKVWNAQFIRYAGYKQPDGSVIGDPASVEFTEICQSLGWKGKNGPFDVLPLVLSANGQDPEIFELSKDLVLEVEFKHPKYDWFKELGIKWYALPAVANMLFDVGGVEFPAAPFSGWYMCTEIGRDLCDVNRYNFTEQIAKRMGLDTGRASSLWRDLALIEANVAILHSFQTGNVTITDHHTACESFMKHLENEQRLRGGCPADWVWIVPPVSASLTPVFHQEMISYYLRPSYEYQEDAWKTHVWKKKEDTKRIMPGKTKRKFGFKEVAKAVKFSAKLMGKALAKRVKATILYATETGKSERYAKTVCEIFKHAFDAKVMCMDDYDIMHLEHETLVIVVTSTFGNGDPPDNGESFGQALLEMRHPPMDNNDNRPPGHTKRLSSISSSATERRRKFSRQMKERDMDSMDLDGGPLSNVRFSAFGLGSRAYPGFCAFAHAVDTLLGELGGERIYKMGEGDELCGQEESFRKWAKGVFRAACDTFCVGDDLNMNEASATLLNTDSTWSADKFRLIPAEGVMEWNIWEGLSKVHSRTVVPCRLISRENLQAPDSGRETILVRLDSQGSDDLNYVPGDHLAVFPANEDHLVQAVLDRLDNAPDPDSIVNMEVLQEKQTPLGAIRTWMTSERLPPCSLRTALSRYFDITTPPAPQLLQHLATQATDEEEKKELEVLGKGDSRYEDWKFERTPNLVEVLEDYPSLKVAPTLLLSQLSFLQQRYYSISSSQRMFPGEIHATVAVVRFATQGGVGPIHNGVCSSWLNRIVKDDIVPCFVRAAQNFHLPEDPTVPLMMVGPGTGIAPFRSFWQQRQMEVGSGDPQHRPKYGQMTLVFGCRQSKMDDIYKHETAQAKEDGALTEVYTALSREPGVPKSYVQNVILDQIPEKVCDLLTKQNGHFYVCGDVSMAADVCNTLEKVLEKQQGLTPTKAKDFVDKMKDCNRYHEDIFGVTLRTQEVTDRVRSAARKNWVRVKRLRPSTVVPPTRGLSPVREVGSNTLINPAFSADGLLSSSLSSTPMSTPSATPVNSPYSSPLHRPDPTVCANGDLPSLHIEE</sequence>
<dbReference type="SUPFAM" id="SSF63380">
    <property type="entry name" value="Riboflavin synthase domain-like"/>
    <property type="match status" value="1"/>
</dbReference>
<dbReference type="InterPro" id="IPR001433">
    <property type="entry name" value="OxRdtase_FAD/NAD-bd"/>
</dbReference>
<dbReference type="GO" id="GO:0046872">
    <property type="term" value="F:metal ion binding"/>
    <property type="evidence" value="ECO:0007669"/>
    <property type="project" value="UniProtKB-KW"/>
</dbReference>
<feature type="region of interest" description="Disordered" evidence="38">
    <location>
        <begin position="227"/>
        <end position="260"/>
    </location>
</feature>
<dbReference type="SUPFAM" id="SSF52343">
    <property type="entry name" value="Ferredoxin reductase-like, C-terminal NADP-linked domain"/>
    <property type="match status" value="1"/>
</dbReference>
<feature type="compositionally biased region" description="Low complexity" evidence="38">
    <location>
        <begin position="1442"/>
        <end position="1454"/>
    </location>
</feature>
<evidence type="ECO:0000256" key="3">
    <source>
        <dbReference type="ARBA" id="ARBA00001970"/>
    </source>
</evidence>
<keyword evidence="20 37" id="KW-0408">Iron</keyword>
<dbReference type="PIRSF" id="PIRSF000333">
    <property type="entry name" value="NOS"/>
    <property type="match status" value="1"/>
</dbReference>
<feature type="region of interest" description="Disordered" evidence="38">
    <location>
        <begin position="161"/>
        <end position="185"/>
    </location>
</feature>
<dbReference type="GO" id="GO:0023052">
    <property type="term" value="P:signaling"/>
    <property type="evidence" value="ECO:0007669"/>
    <property type="project" value="UniProtKB-ARBA"/>
</dbReference>
<dbReference type="FunFam" id="3.40.50.360:FF:000003">
    <property type="entry name" value="Nitric oxide synthase"/>
    <property type="match status" value="1"/>
</dbReference>
<evidence type="ECO:0000256" key="25">
    <source>
        <dbReference type="ARBA" id="ARBA00029891"/>
    </source>
</evidence>
<evidence type="ECO:0000256" key="19">
    <source>
        <dbReference type="ARBA" id="ARBA00023002"/>
    </source>
</evidence>
<keyword evidence="23" id="KW-0966">Cell projection</keyword>
<evidence type="ECO:0000256" key="14">
    <source>
        <dbReference type="ARBA" id="ARBA00022723"/>
    </source>
</evidence>
<evidence type="ECO:0000256" key="21">
    <source>
        <dbReference type="ARBA" id="ARBA00023018"/>
    </source>
</evidence>
<evidence type="ECO:0000256" key="27">
    <source>
        <dbReference type="ARBA" id="ARBA00031374"/>
    </source>
</evidence>
<organism evidence="42 43">
    <name type="scientific">Branchiostoma belcheri</name>
    <name type="common">Amphioxus</name>
    <dbReference type="NCBI Taxonomy" id="7741"/>
    <lineage>
        <taxon>Eukaryota</taxon>
        <taxon>Metazoa</taxon>
        <taxon>Chordata</taxon>
        <taxon>Cephalochordata</taxon>
        <taxon>Leptocardii</taxon>
        <taxon>Amphioxiformes</taxon>
        <taxon>Branchiostomatidae</taxon>
        <taxon>Branchiostoma</taxon>
    </lineage>
</organism>
<evidence type="ECO:0000256" key="32">
    <source>
        <dbReference type="ARBA" id="ARBA00049679"/>
    </source>
</evidence>
<feature type="compositionally biased region" description="Polar residues" evidence="38">
    <location>
        <begin position="175"/>
        <end position="185"/>
    </location>
</feature>
<dbReference type="InterPro" id="IPR039261">
    <property type="entry name" value="FNR_nucleotide-bd"/>
</dbReference>
<evidence type="ECO:0000256" key="34">
    <source>
        <dbReference type="ARBA" id="ARBA00049791"/>
    </source>
</evidence>
<dbReference type="GO" id="GO:1903522">
    <property type="term" value="P:regulation of blood circulation"/>
    <property type="evidence" value="ECO:0007669"/>
    <property type="project" value="UniProtKB-ARBA"/>
</dbReference>
<comment type="cofactor">
    <cofactor evidence="3">
        <name>heme b</name>
        <dbReference type="ChEBI" id="CHEBI:60344"/>
    </cofactor>
</comment>
<comment type="cofactor">
    <cofactor evidence="1">
        <name>FMN</name>
        <dbReference type="ChEBI" id="CHEBI:58210"/>
    </cofactor>
</comment>
<dbReference type="SUPFAM" id="SSF56512">
    <property type="entry name" value="Nitric oxide (NO) synthase oxygenase domain"/>
    <property type="match status" value="1"/>
</dbReference>
<evidence type="ECO:0000256" key="33">
    <source>
        <dbReference type="ARBA" id="ARBA00049764"/>
    </source>
</evidence>
<dbReference type="InterPro" id="IPR050607">
    <property type="entry name" value="NOS"/>
</dbReference>
<dbReference type="FunFam" id="3.40.50.80:FF:000003">
    <property type="entry name" value="Nitric oxide synthase"/>
    <property type="match status" value="1"/>
</dbReference>
<feature type="domain" description="PDZ" evidence="39">
    <location>
        <begin position="9"/>
        <end position="77"/>
    </location>
</feature>
<dbReference type="InterPro" id="IPR044943">
    <property type="entry name" value="NOS_dom_1"/>
</dbReference>
<evidence type="ECO:0000256" key="28">
    <source>
        <dbReference type="ARBA" id="ARBA00032538"/>
    </source>
</evidence>
<evidence type="ECO:0000256" key="4">
    <source>
        <dbReference type="ARBA" id="ARBA00001974"/>
    </source>
</evidence>
<keyword evidence="9" id="KW-1003">Cell membrane</keyword>
<keyword evidence="42" id="KW-1185">Reference proteome</keyword>
<accession>A0A6P4YQ11</accession>
<dbReference type="FunFam" id="3.90.440.10:FF:000001">
    <property type="entry name" value="Endothelial nitric oxide synthase"/>
    <property type="match status" value="1"/>
</dbReference>
<evidence type="ECO:0000259" key="41">
    <source>
        <dbReference type="PROSITE" id="PS51384"/>
    </source>
</evidence>
<dbReference type="KEGG" id="bbel:109475091"/>
<evidence type="ECO:0000256" key="11">
    <source>
        <dbReference type="ARBA" id="ARBA00022617"/>
    </source>
</evidence>
<dbReference type="Gene3D" id="2.30.42.10">
    <property type="match status" value="1"/>
</dbReference>
<dbReference type="InterPro" id="IPR004030">
    <property type="entry name" value="NOS_N"/>
</dbReference>
<dbReference type="Proteomes" id="UP000515135">
    <property type="component" value="Unplaced"/>
</dbReference>
<dbReference type="Gene3D" id="3.90.1230.10">
    <property type="entry name" value="Nitric Oxide Synthase, Chain A, domain 3"/>
    <property type="match status" value="1"/>
</dbReference>
<dbReference type="GO" id="GO:0007154">
    <property type="term" value="P:cell communication"/>
    <property type="evidence" value="ECO:0007669"/>
    <property type="project" value="UniProtKB-ARBA"/>
</dbReference>
<dbReference type="GO" id="GO:0010181">
    <property type="term" value="F:FMN binding"/>
    <property type="evidence" value="ECO:0007669"/>
    <property type="project" value="InterPro"/>
</dbReference>
<feature type="binding site" description="axial binding residue" evidence="37">
    <location>
        <position position="381"/>
    </location>
    <ligand>
        <name>heme b</name>
        <dbReference type="ChEBI" id="CHEBI:60344"/>
    </ligand>
    <ligandPart>
        <name>Fe</name>
        <dbReference type="ChEBI" id="CHEBI:18248"/>
    </ligandPart>
</feature>
<evidence type="ECO:0000256" key="31">
    <source>
        <dbReference type="ARBA" id="ARBA00047419"/>
    </source>
</evidence>
<dbReference type="GO" id="GO:0005737">
    <property type="term" value="C:cytoplasm"/>
    <property type="evidence" value="ECO:0007669"/>
    <property type="project" value="UniProtKB-ARBA"/>
</dbReference>
<comment type="similarity">
    <text evidence="7">Belongs to the NOS family.</text>
</comment>
<dbReference type="InterPro" id="IPR036034">
    <property type="entry name" value="PDZ_sf"/>
</dbReference>
<dbReference type="InterPro" id="IPR012144">
    <property type="entry name" value="NOS_euk"/>
</dbReference>
<dbReference type="Gene3D" id="2.40.30.10">
    <property type="entry name" value="Translation factors"/>
    <property type="match status" value="1"/>
</dbReference>
<dbReference type="InterPro" id="IPR044944">
    <property type="entry name" value="NOS_dom_3"/>
</dbReference>
<feature type="region of interest" description="Disordered" evidence="38">
    <location>
        <begin position="1442"/>
        <end position="1483"/>
    </location>
</feature>
<keyword evidence="13" id="KW-0288">FMN</keyword>
<evidence type="ECO:0000256" key="1">
    <source>
        <dbReference type="ARBA" id="ARBA00001917"/>
    </source>
</evidence>
<feature type="region of interest" description="Disordered" evidence="38">
    <location>
        <begin position="799"/>
        <end position="843"/>
    </location>
</feature>
<evidence type="ECO:0000256" key="8">
    <source>
        <dbReference type="ARBA" id="ARBA00012989"/>
    </source>
</evidence>
<dbReference type="OrthoDB" id="1688044at2759"/>
<keyword evidence="14 37" id="KW-0479">Metal-binding</keyword>
<dbReference type="InterPro" id="IPR001094">
    <property type="entry name" value="Flavdoxin-like"/>
</dbReference>
<evidence type="ECO:0000256" key="13">
    <source>
        <dbReference type="ARBA" id="ARBA00022643"/>
    </source>
</evidence>
<feature type="domain" description="FAD-binding FR-type" evidence="41">
    <location>
        <begin position="968"/>
        <end position="1215"/>
    </location>
</feature>
<comment type="cofactor">
    <cofactor evidence="2">
        <name>(6R)-L-erythro-5,6,7,8-tetrahydrobiopterin</name>
        <dbReference type="ChEBI" id="CHEBI:59560"/>
    </cofactor>
</comment>